<accession>A0A261TRQ0</accession>
<reference evidence="3 4" key="1">
    <citation type="submission" date="2017-05" db="EMBL/GenBank/DDBJ databases">
        <title>Complete and WGS of Bordetella genogroups.</title>
        <authorList>
            <person name="Spilker T."/>
            <person name="LiPuma J."/>
        </authorList>
    </citation>
    <scope>NUCLEOTIDE SEQUENCE [LARGE SCALE GENOMIC DNA]</scope>
    <source>
        <strain evidence="3 4">AU10456</strain>
    </source>
</reference>
<keyword evidence="4" id="KW-1185">Reference proteome</keyword>
<dbReference type="RefSeq" id="WP_094799919.1">
    <property type="nucleotide sequence ID" value="NZ_NEVP01000006.1"/>
</dbReference>
<dbReference type="Gene3D" id="3.40.50.2000">
    <property type="entry name" value="Glycogen Phosphorylase B"/>
    <property type="match status" value="2"/>
</dbReference>
<dbReference type="AlphaFoldDB" id="A0A261TRQ0"/>
<dbReference type="InterPro" id="IPR051199">
    <property type="entry name" value="LPS_LOS_Heptosyltrfase"/>
</dbReference>
<gene>
    <name evidence="3" type="ORF">CAL25_10660</name>
</gene>
<evidence type="ECO:0000313" key="4">
    <source>
        <dbReference type="Proteomes" id="UP000216913"/>
    </source>
</evidence>
<dbReference type="GO" id="GO:0008713">
    <property type="term" value="F:ADP-heptose-lipopolysaccharide heptosyltransferase activity"/>
    <property type="evidence" value="ECO:0007669"/>
    <property type="project" value="TreeGrafter"/>
</dbReference>
<dbReference type="Proteomes" id="UP000216913">
    <property type="component" value="Unassembled WGS sequence"/>
</dbReference>
<dbReference type="PANTHER" id="PTHR30160:SF1">
    <property type="entry name" value="LIPOPOLYSACCHARIDE 1,2-N-ACETYLGLUCOSAMINETRANSFERASE-RELATED"/>
    <property type="match status" value="1"/>
</dbReference>
<proteinExistence type="predicted"/>
<dbReference type="GO" id="GO:0005829">
    <property type="term" value="C:cytosol"/>
    <property type="evidence" value="ECO:0007669"/>
    <property type="project" value="TreeGrafter"/>
</dbReference>
<dbReference type="OrthoDB" id="9807356at2"/>
<dbReference type="InterPro" id="IPR002201">
    <property type="entry name" value="Glyco_trans_9"/>
</dbReference>
<dbReference type="Pfam" id="PF01075">
    <property type="entry name" value="Glyco_transf_9"/>
    <property type="match status" value="1"/>
</dbReference>
<name>A0A261TRQ0_9BORD</name>
<evidence type="ECO:0000256" key="2">
    <source>
        <dbReference type="ARBA" id="ARBA00022679"/>
    </source>
</evidence>
<evidence type="ECO:0000313" key="3">
    <source>
        <dbReference type="EMBL" id="OZI51961.1"/>
    </source>
</evidence>
<dbReference type="CDD" id="cd03789">
    <property type="entry name" value="GT9_LPS_heptosyltransferase"/>
    <property type="match status" value="1"/>
</dbReference>
<organism evidence="3 4">
    <name type="scientific">Bordetella genomosp. 5</name>
    <dbReference type="NCBI Taxonomy" id="1395608"/>
    <lineage>
        <taxon>Bacteria</taxon>
        <taxon>Pseudomonadati</taxon>
        <taxon>Pseudomonadota</taxon>
        <taxon>Betaproteobacteria</taxon>
        <taxon>Burkholderiales</taxon>
        <taxon>Alcaligenaceae</taxon>
        <taxon>Bordetella</taxon>
    </lineage>
</organism>
<dbReference type="SUPFAM" id="SSF53756">
    <property type="entry name" value="UDP-Glycosyltransferase/glycogen phosphorylase"/>
    <property type="match status" value="1"/>
</dbReference>
<sequence length="353" mass="38619">MRALIDPARPPRSIAVFRALQLGDMLCTVPALRALRRACPDSRILLVGLAGARGFVSRFSAYVDELLEFPGVAAFPEQAPREHELPAFYRRMRALRPDVALQMHGSGGVANGIVARFGARRWGGFVPEAAEESRGARMLWPDTLPEPQRYLRLLRHVGVPAEDDRLELPLSAGDEAEVDALMERHDLRRERLVLMHVGARLPSRRWPVARYAEVANRLCSEGWQVVLTGTQEERPLLDALRALTGARLGDVAGQTSLGGLAALVRRSRLLVCNDTGISHVAAAVGARSVVIASGSDVRRWAPRDTERNPVLAADMPCRPCSVFDCPIGHPCALAVTVPMVMAQVRRQLAEPAP</sequence>
<evidence type="ECO:0000256" key="1">
    <source>
        <dbReference type="ARBA" id="ARBA00022676"/>
    </source>
</evidence>
<dbReference type="EMBL" id="NEVP01000006">
    <property type="protein sequence ID" value="OZI51961.1"/>
    <property type="molecule type" value="Genomic_DNA"/>
</dbReference>
<dbReference type="PANTHER" id="PTHR30160">
    <property type="entry name" value="TETRAACYLDISACCHARIDE 4'-KINASE-RELATED"/>
    <property type="match status" value="1"/>
</dbReference>
<keyword evidence="2 3" id="KW-0808">Transferase</keyword>
<dbReference type="GO" id="GO:0009244">
    <property type="term" value="P:lipopolysaccharide core region biosynthetic process"/>
    <property type="evidence" value="ECO:0007669"/>
    <property type="project" value="TreeGrafter"/>
</dbReference>
<keyword evidence="1" id="KW-0328">Glycosyltransferase</keyword>
<protein>
    <submittedName>
        <fullName evidence="3">LPS biosynthesis glycosyltransferase</fullName>
    </submittedName>
</protein>
<comment type="caution">
    <text evidence="3">The sequence shown here is derived from an EMBL/GenBank/DDBJ whole genome shotgun (WGS) entry which is preliminary data.</text>
</comment>